<dbReference type="OrthoDB" id="10415557at2759"/>
<keyword evidence="1" id="KW-0812">Transmembrane</keyword>
<accession>A0A0J9SAN9</accession>
<name>A0A0J9SAN9_PLAVI</name>
<sequence length="282" mass="33764">MVILRNYNLKERMKFFFVLKIVTFIFLICIWNPNYDIYNPVKLCEKKYKQDGNLIMYFNRLLAKHELRKESKYTNVRDKISDNTMHNRKKKLADHYSTYSQLKRKESNNLDVYMKDYKRRYRKKNGLLKLDCYCEKRVFDSIHSINEIAHKYQNDKKGFKKILFKKYGIFLILLALYPAIGLAFPILFGTKNGLRGIYTVCTESTHKSNTHDSACPDLHLDDWKTAVDYMGLYLKIFSFAMISIILLFFIYILIKVIKYEKIKAGKIKMNINDYYHLCKDIF</sequence>
<reference evidence="2 3" key="1">
    <citation type="submission" date="2011-08" db="EMBL/GenBank/DDBJ databases">
        <title>The Genome Sequence of Plasmodium vivax India VII.</title>
        <authorList>
            <consortium name="The Broad Institute Genome Sequencing Platform"/>
            <consortium name="The Broad Institute Genome Sequencing Center for Infectious Disease"/>
            <person name="Neafsey D."/>
            <person name="Carlton J."/>
            <person name="Barnwell J."/>
            <person name="Collins W."/>
            <person name="Escalante A."/>
            <person name="Mullikin J."/>
            <person name="Saul A."/>
            <person name="Guigo R."/>
            <person name="Camara F."/>
            <person name="Young S.K."/>
            <person name="Zeng Q."/>
            <person name="Gargeya S."/>
            <person name="Fitzgerald M."/>
            <person name="Haas B."/>
            <person name="Abouelleil A."/>
            <person name="Alvarado L."/>
            <person name="Arachchi H.M."/>
            <person name="Berlin A."/>
            <person name="Brown A."/>
            <person name="Chapman S.B."/>
            <person name="Chen Z."/>
            <person name="Dunbar C."/>
            <person name="Freedman E."/>
            <person name="Gearin G."/>
            <person name="Gellesch M."/>
            <person name="Goldberg J."/>
            <person name="Griggs A."/>
            <person name="Gujja S."/>
            <person name="Heiman D."/>
            <person name="Howarth C."/>
            <person name="Larson L."/>
            <person name="Lui A."/>
            <person name="MacDonald P.J.P."/>
            <person name="Montmayeur A."/>
            <person name="Murphy C."/>
            <person name="Neiman D."/>
            <person name="Pearson M."/>
            <person name="Priest M."/>
            <person name="Roberts A."/>
            <person name="Saif S."/>
            <person name="Shea T."/>
            <person name="Shenoy N."/>
            <person name="Sisk P."/>
            <person name="Stolte C."/>
            <person name="Sykes S."/>
            <person name="Wortman J."/>
            <person name="Nusbaum C."/>
            <person name="Birren B."/>
        </authorList>
    </citation>
    <scope>NUCLEOTIDE SEQUENCE [LARGE SCALE GENOMIC DNA]</scope>
    <source>
        <strain evidence="2 3">India VII</strain>
    </source>
</reference>
<keyword evidence="1" id="KW-0472">Membrane</keyword>
<organism evidence="2 3">
    <name type="scientific">Plasmodium vivax India VII</name>
    <dbReference type="NCBI Taxonomy" id="1077284"/>
    <lineage>
        <taxon>Eukaryota</taxon>
        <taxon>Sar</taxon>
        <taxon>Alveolata</taxon>
        <taxon>Apicomplexa</taxon>
        <taxon>Aconoidasida</taxon>
        <taxon>Haemosporida</taxon>
        <taxon>Plasmodiidae</taxon>
        <taxon>Plasmodium</taxon>
        <taxon>Plasmodium (Plasmodium)</taxon>
    </lineage>
</organism>
<evidence type="ECO:0000256" key="1">
    <source>
        <dbReference type="SAM" id="Phobius"/>
    </source>
</evidence>
<evidence type="ECO:0000313" key="2">
    <source>
        <dbReference type="EMBL" id="KMZ79874.1"/>
    </source>
</evidence>
<dbReference type="Proteomes" id="UP000053562">
    <property type="component" value="Unassembled WGS sequence"/>
</dbReference>
<dbReference type="EMBL" id="KQ234313">
    <property type="protein sequence ID" value="KMZ79874.1"/>
    <property type="molecule type" value="Genomic_DNA"/>
</dbReference>
<feature type="transmembrane region" description="Helical" evidence="1">
    <location>
        <begin position="15"/>
        <end position="33"/>
    </location>
</feature>
<evidence type="ECO:0008006" key="4">
    <source>
        <dbReference type="Google" id="ProtNLM"/>
    </source>
</evidence>
<proteinExistence type="predicted"/>
<keyword evidence="1" id="KW-1133">Transmembrane helix</keyword>
<dbReference type="InterPro" id="IPR022139">
    <property type="entry name" value="Fam-L/Fam-M-like_plasmodium"/>
</dbReference>
<dbReference type="AlphaFoldDB" id="A0A0J9SAN9"/>
<feature type="transmembrane region" description="Helical" evidence="1">
    <location>
        <begin position="232"/>
        <end position="254"/>
    </location>
</feature>
<dbReference type="Pfam" id="PF12420">
    <property type="entry name" value="DUF3671"/>
    <property type="match status" value="1"/>
</dbReference>
<protein>
    <recommendedName>
        <fullName evidence="4">Variable surface protein Vir35</fullName>
    </recommendedName>
</protein>
<evidence type="ECO:0000313" key="3">
    <source>
        <dbReference type="Proteomes" id="UP000053562"/>
    </source>
</evidence>
<gene>
    <name evidence="2" type="ORF">PVIIG_05652</name>
</gene>
<feature type="transmembrane region" description="Helical" evidence="1">
    <location>
        <begin position="167"/>
        <end position="188"/>
    </location>
</feature>